<sequence length="330" mass="37037">MSADNDSAAQLVRQGEQARKQGDFNEAFNLFNQALKLYWDIEDSQKEQISCIYCLADILRDYGVPEKAKVFYDLAKSLEDFGPDHLKTLKARNNFADFYLDSENLSTYVDIEERLVADSLRVLGADDLNTITYCSNLAIGYISFGRAQEAVSLLEQVVATSTKIQGADHKDTVFFRTNLVTAYQAAERYEEAEALRKQGNIEDDSDITIADDDPVRVSILNQFAAKFIANKDFDNAISAYEAAISESTNIFGAEHKTTFIARYNHAITYTAIEQIDKSISLLQQLIADMKQTLEPDDPIFNRIYKGICTTYENFGGGEEVAALLDQLKHS</sequence>
<accession>A0A9E7AFP3</accession>
<dbReference type="Proteomes" id="UP000830236">
    <property type="component" value="Chromosome"/>
</dbReference>
<dbReference type="PANTHER" id="PTHR46082">
    <property type="entry name" value="ATP/GTP-BINDING PROTEIN-RELATED"/>
    <property type="match status" value="1"/>
</dbReference>
<dbReference type="SUPFAM" id="SSF48452">
    <property type="entry name" value="TPR-like"/>
    <property type="match status" value="1"/>
</dbReference>
<dbReference type="SMART" id="SM00028">
    <property type="entry name" value="TPR"/>
    <property type="match status" value="3"/>
</dbReference>
<feature type="repeat" description="TPR" evidence="1">
    <location>
        <begin position="8"/>
        <end position="41"/>
    </location>
</feature>
<dbReference type="Pfam" id="PF13424">
    <property type="entry name" value="TPR_12"/>
    <property type="match status" value="2"/>
</dbReference>
<dbReference type="InterPro" id="IPR019734">
    <property type="entry name" value="TPR_rpt"/>
</dbReference>
<dbReference type="KEGG" id="agh:M3I41_00165"/>
<gene>
    <name evidence="2" type="ORF">M3I41_00165</name>
</gene>
<reference evidence="2" key="1">
    <citation type="submission" date="2022-05" db="EMBL/GenBank/DDBJ databases">
        <title>Using nanopore sequencing to obtain complete genomes from saliva samples.</title>
        <authorList>
            <person name="Baker J.L."/>
        </authorList>
    </citation>
    <scope>NUCLEOTIDE SEQUENCE</scope>
    <source>
        <strain evidence="2">JCVI-JB-Ag32</strain>
    </source>
</reference>
<dbReference type="PROSITE" id="PS50005">
    <property type="entry name" value="TPR"/>
    <property type="match status" value="1"/>
</dbReference>
<dbReference type="PANTHER" id="PTHR46082:SF6">
    <property type="entry name" value="AAA+ ATPASE DOMAIN-CONTAINING PROTEIN-RELATED"/>
    <property type="match status" value="1"/>
</dbReference>
<keyword evidence="1" id="KW-0802">TPR repeat</keyword>
<dbReference type="InterPro" id="IPR011990">
    <property type="entry name" value="TPR-like_helical_dom_sf"/>
</dbReference>
<dbReference type="EMBL" id="CP097095">
    <property type="protein sequence ID" value="UQF79733.1"/>
    <property type="molecule type" value="Genomic_DNA"/>
</dbReference>
<evidence type="ECO:0000313" key="3">
    <source>
        <dbReference type="Proteomes" id="UP000830236"/>
    </source>
</evidence>
<evidence type="ECO:0000313" key="2">
    <source>
        <dbReference type="EMBL" id="UQF79733.1"/>
    </source>
</evidence>
<organism evidence="2 3">
    <name type="scientific">Actinomyces graevenitzii</name>
    <dbReference type="NCBI Taxonomy" id="55565"/>
    <lineage>
        <taxon>Bacteria</taxon>
        <taxon>Bacillati</taxon>
        <taxon>Actinomycetota</taxon>
        <taxon>Actinomycetes</taxon>
        <taxon>Actinomycetales</taxon>
        <taxon>Actinomycetaceae</taxon>
        <taxon>Actinomyces</taxon>
    </lineage>
</organism>
<name>A0A9E7AFP3_9ACTO</name>
<protein>
    <submittedName>
        <fullName evidence="2">Tetratricopeptide repeat protein</fullName>
    </submittedName>
</protein>
<dbReference type="AlphaFoldDB" id="A0A9E7AFP3"/>
<dbReference type="Gene3D" id="1.25.40.10">
    <property type="entry name" value="Tetratricopeptide repeat domain"/>
    <property type="match status" value="2"/>
</dbReference>
<dbReference type="InterPro" id="IPR053137">
    <property type="entry name" value="NLR-like"/>
</dbReference>
<proteinExistence type="predicted"/>
<evidence type="ECO:0000256" key="1">
    <source>
        <dbReference type="PROSITE-ProRule" id="PRU00339"/>
    </source>
</evidence>